<keyword evidence="1" id="KW-0732">Signal</keyword>
<evidence type="ECO:0000256" key="1">
    <source>
        <dbReference type="SAM" id="SignalP"/>
    </source>
</evidence>
<accession>A0A8H6VNJ8</accession>
<organism evidence="2 3">
    <name type="scientific">Pseudocercospora fuligena</name>
    <dbReference type="NCBI Taxonomy" id="685502"/>
    <lineage>
        <taxon>Eukaryota</taxon>
        <taxon>Fungi</taxon>
        <taxon>Dikarya</taxon>
        <taxon>Ascomycota</taxon>
        <taxon>Pezizomycotina</taxon>
        <taxon>Dothideomycetes</taxon>
        <taxon>Dothideomycetidae</taxon>
        <taxon>Mycosphaerellales</taxon>
        <taxon>Mycosphaerellaceae</taxon>
        <taxon>Pseudocercospora</taxon>
    </lineage>
</organism>
<dbReference type="PANTHER" id="PTHR40640">
    <property type="entry name" value="ANCHORED GLYCOPROTEIN, PUTATIVE (AFU_ORTHOLOGUE AFUA_8G04860)-RELATED"/>
    <property type="match status" value="1"/>
</dbReference>
<dbReference type="PANTHER" id="PTHR40640:SF1">
    <property type="entry name" value="ANCHORED GLYCOPROTEIN, PUTATIVE (AFU_ORTHOLOGUE AFUA_8G04860)-RELATED"/>
    <property type="match status" value="1"/>
</dbReference>
<feature type="signal peptide" evidence="1">
    <location>
        <begin position="1"/>
        <end position="21"/>
    </location>
</feature>
<gene>
    <name evidence="2" type="ORF">HII31_03991</name>
</gene>
<evidence type="ECO:0008006" key="4">
    <source>
        <dbReference type="Google" id="ProtNLM"/>
    </source>
</evidence>
<sequence length="221" mass="22289">MLGVGVISVLQCVLLFSHALAQDATSTLSSPANASTTASISTVSLFLPMGSPEQIQASIISASPNQTAYALGCTNNDTTTGCGWYPPITVTEGESTIIYTNTHRGQEDVTYDIPHMTMQCELVGAHTTENPFHGATSAVCTGSSAVSGLGVVVTTSTLASTQVSYVPVTITAGIQKIIEASHSAAIASATSSTSAAGAPMITAMAKLSVGGIAGMVIFGAL</sequence>
<name>A0A8H6VNJ8_9PEZI</name>
<reference evidence="2" key="1">
    <citation type="submission" date="2020-04" db="EMBL/GenBank/DDBJ databases">
        <title>Draft genome resource of the tomato pathogen Pseudocercospora fuligena.</title>
        <authorList>
            <person name="Zaccaron A."/>
        </authorList>
    </citation>
    <scope>NUCLEOTIDE SEQUENCE</scope>
    <source>
        <strain evidence="2">PF001</strain>
    </source>
</reference>
<comment type="caution">
    <text evidence="2">The sequence shown here is derived from an EMBL/GenBank/DDBJ whole genome shotgun (WGS) entry which is preliminary data.</text>
</comment>
<protein>
    <recommendedName>
        <fullName evidence="4">Ig-like domain-containing protein</fullName>
    </recommendedName>
</protein>
<keyword evidence="3" id="KW-1185">Reference proteome</keyword>
<dbReference type="Proteomes" id="UP000660729">
    <property type="component" value="Unassembled WGS sequence"/>
</dbReference>
<dbReference type="AlphaFoldDB" id="A0A8H6VNJ8"/>
<proteinExistence type="predicted"/>
<dbReference type="EMBL" id="JABCIY010000056">
    <property type="protein sequence ID" value="KAF7194729.1"/>
    <property type="molecule type" value="Genomic_DNA"/>
</dbReference>
<feature type="chain" id="PRO_5034038991" description="Ig-like domain-containing protein" evidence="1">
    <location>
        <begin position="22"/>
        <end position="221"/>
    </location>
</feature>
<evidence type="ECO:0000313" key="2">
    <source>
        <dbReference type="EMBL" id="KAF7194729.1"/>
    </source>
</evidence>
<evidence type="ECO:0000313" key="3">
    <source>
        <dbReference type="Proteomes" id="UP000660729"/>
    </source>
</evidence>
<dbReference type="OrthoDB" id="4991875at2759"/>